<reference evidence="1 2" key="1">
    <citation type="submission" date="2011-05" db="EMBL/GenBank/DDBJ databases">
        <authorList>
            <person name="Muzny D."/>
            <person name="Qin X."/>
            <person name="Deng J."/>
            <person name="Jiang H."/>
            <person name="Liu Y."/>
            <person name="Qu J."/>
            <person name="Song X.-Z."/>
            <person name="Zhang L."/>
            <person name="Thornton R."/>
            <person name="Coyle M."/>
            <person name="Francisco L."/>
            <person name="Jackson L."/>
            <person name="Javaid M."/>
            <person name="Korchina V."/>
            <person name="Kovar C."/>
            <person name="Mata R."/>
            <person name="Mathew T."/>
            <person name="Ngo R."/>
            <person name="Nguyen L."/>
            <person name="Nguyen N."/>
            <person name="Okwuonu G."/>
            <person name="Ongeri F."/>
            <person name="Pham C."/>
            <person name="Simmons D."/>
            <person name="Wilczek-Boney K."/>
            <person name="Hale W."/>
            <person name="Jakkamsetti A."/>
            <person name="Pham P."/>
            <person name="Ruth R."/>
            <person name="San Lucas F."/>
            <person name="Warren J."/>
            <person name="Zhang J."/>
            <person name="Zhao Z."/>
            <person name="Zhou C."/>
            <person name="Zhu D."/>
            <person name="Lee S."/>
            <person name="Bess C."/>
            <person name="Blankenburg K."/>
            <person name="Forbes L."/>
            <person name="Fu Q."/>
            <person name="Gubbala S."/>
            <person name="Hirani K."/>
            <person name="Jayaseelan J.C."/>
            <person name="Lara F."/>
            <person name="Munidasa M."/>
            <person name="Palculict T."/>
            <person name="Patil S."/>
            <person name="Pu L.-L."/>
            <person name="Saada N."/>
            <person name="Tang L."/>
            <person name="Weissenberger G."/>
            <person name="Zhu Y."/>
            <person name="Hemphill L."/>
            <person name="Shang Y."/>
            <person name="Youmans B."/>
            <person name="Ayvaz T."/>
            <person name="Ross M."/>
            <person name="Santibanez J."/>
            <person name="Aqrawi P."/>
            <person name="Gross S."/>
            <person name="Joshi V."/>
            <person name="Fowler G."/>
            <person name="Nazareth L."/>
            <person name="Reid J."/>
            <person name="Worley K."/>
            <person name="Petrosino J."/>
            <person name="Highlander S."/>
            <person name="Gibbs R."/>
        </authorList>
    </citation>
    <scope>NUCLEOTIDE SEQUENCE [LARGE SCALE GENOMIC DNA]</scope>
    <source>
        <strain evidence="1 2">ATCC 33926</strain>
    </source>
</reference>
<accession>A0AA36UK70</accession>
<comment type="caution">
    <text evidence="1">The sequence shown here is derived from an EMBL/GenBank/DDBJ whole genome shotgun (WGS) entry which is preliminary data.</text>
</comment>
<protein>
    <submittedName>
        <fullName evidence="1">Uncharacterized protein</fullName>
    </submittedName>
</protein>
<gene>
    <name evidence="1" type="ORF">HMPREF9418_0877</name>
</gene>
<organism evidence="1 2">
    <name type="scientific">Neisseria macacae ATCC 33926</name>
    <dbReference type="NCBI Taxonomy" id="997348"/>
    <lineage>
        <taxon>Bacteria</taxon>
        <taxon>Pseudomonadati</taxon>
        <taxon>Pseudomonadota</taxon>
        <taxon>Betaproteobacteria</taxon>
        <taxon>Neisseriales</taxon>
        <taxon>Neisseriaceae</taxon>
        <taxon>Neisseria</taxon>
    </lineage>
</organism>
<dbReference type="Proteomes" id="UP000004982">
    <property type="component" value="Unassembled WGS sequence"/>
</dbReference>
<sequence length="42" mass="5071">MWKCCWQQKRSSENIPSYRKHVFRRPLVVWEAIVVLHAAVAF</sequence>
<dbReference type="AlphaFoldDB" id="A0AA36UK70"/>
<evidence type="ECO:0000313" key="2">
    <source>
        <dbReference type="Proteomes" id="UP000004982"/>
    </source>
</evidence>
<evidence type="ECO:0000313" key="1">
    <source>
        <dbReference type="EMBL" id="EGQ77592.1"/>
    </source>
</evidence>
<dbReference type="EMBL" id="AFQE01000039">
    <property type="protein sequence ID" value="EGQ77592.1"/>
    <property type="molecule type" value="Genomic_DNA"/>
</dbReference>
<name>A0AA36UK70_9NEIS</name>
<proteinExistence type="predicted"/>